<feature type="compositionally biased region" description="Basic residues" evidence="1">
    <location>
        <begin position="287"/>
        <end position="301"/>
    </location>
</feature>
<feature type="region of interest" description="Disordered" evidence="1">
    <location>
        <begin position="222"/>
        <end position="308"/>
    </location>
</feature>
<evidence type="ECO:0000313" key="2">
    <source>
        <dbReference type="EMBL" id="KAK0632164.1"/>
    </source>
</evidence>
<comment type="caution">
    <text evidence="2">The sequence shown here is derived from an EMBL/GenBank/DDBJ whole genome shotgun (WGS) entry which is preliminary data.</text>
</comment>
<feature type="region of interest" description="Disordered" evidence="1">
    <location>
        <begin position="351"/>
        <end position="425"/>
    </location>
</feature>
<dbReference type="EMBL" id="JAULSU010000001">
    <property type="protein sequence ID" value="KAK0632164.1"/>
    <property type="molecule type" value="Genomic_DNA"/>
</dbReference>
<feature type="compositionally biased region" description="Low complexity" evidence="1">
    <location>
        <begin position="134"/>
        <end position="146"/>
    </location>
</feature>
<name>A0AA40CC72_9PEZI</name>
<feature type="compositionally biased region" description="Low complexity" evidence="1">
    <location>
        <begin position="103"/>
        <end position="118"/>
    </location>
</feature>
<feature type="compositionally biased region" description="Basic and acidic residues" evidence="1">
    <location>
        <begin position="52"/>
        <end position="61"/>
    </location>
</feature>
<accession>A0AA40CC72</accession>
<feature type="compositionally biased region" description="Basic and acidic residues" evidence="1">
    <location>
        <begin position="415"/>
        <end position="425"/>
    </location>
</feature>
<evidence type="ECO:0000256" key="1">
    <source>
        <dbReference type="SAM" id="MobiDB-lite"/>
    </source>
</evidence>
<keyword evidence="3" id="KW-1185">Reference proteome</keyword>
<protein>
    <submittedName>
        <fullName evidence="2">Uncharacterized protein</fullName>
    </submittedName>
</protein>
<feature type="region of interest" description="Disordered" evidence="1">
    <location>
        <begin position="1"/>
        <end position="170"/>
    </location>
</feature>
<sequence length="769" mass="84265">MLSRPSFSIRRLISQKKPEQSEVDGLQSADGAQDGAKTWPRGNRKGPIPTIEIRRSEDIHRIMVLPPLPDTPKSWTSSIHSVDDKNFSSPRASPDPPTEKIFPRSSSRTPQRSPQRSPLLTPRQCEFPQRIRSRSLGPSSSGLSLPYSPPSSPRSQPRNDDDSPINPVDIADAYFLTKDKLWAGEALSPGRTGRSRSRAYTDDIQQLIRDTDEAFRLRHSIPGTRLGTPRTPRGPTMAGGPVLAKPLPLSSQRSNRSSTRSTKAQTTPALKIPRIATPAAFASVSQTKKKQGKKPGGRRPRVASATPAPRWTLTESAKDLFSIRIFNKIEADEVLPESVLNEIRMRRATQAKLAKETDQGLTDADENQKRPDAQSICESSTPKASYEGDDARKSVEAMTRSRSPARCQGPKHHHEPPVDEEHQESPVDVVPVYLDEEGTFPLVIVADDQQLAPTKITPPPTKPTHRRHPHKHMPLPTIPEIIASGAENAFLSPTSRRKGTNPTSRLYTNDYIYLQSTPFTLTAPTFRHGPIRIAKPDRTIGQLAAAVDDTLDWTAFQMAIIGGAGDFFTEVTDYSRPSDTEVDERDETATWFAEFGFESPGGLVPAAEALRLYRLEAEAASNPPTSKAVEAPIPVAPSVVVTEADNASLPFRGSSLAWRAEPPPPPFPAENYMISTTGIGAGQEGVGNWLQYSPPPQVPAPLKGNRISTESQVSLPQSPMLGLVVNVDAQGNEYVVSMGYNLHHDLPDYLSWSAEHMFGGGYQDTEETA</sequence>
<proteinExistence type="predicted"/>
<evidence type="ECO:0000313" key="3">
    <source>
        <dbReference type="Proteomes" id="UP001175000"/>
    </source>
</evidence>
<reference evidence="2" key="1">
    <citation type="submission" date="2023-06" db="EMBL/GenBank/DDBJ databases">
        <title>Genome-scale phylogeny and comparative genomics of the fungal order Sordariales.</title>
        <authorList>
            <consortium name="Lawrence Berkeley National Laboratory"/>
            <person name="Hensen N."/>
            <person name="Bonometti L."/>
            <person name="Westerberg I."/>
            <person name="Brannstrom I.O."/>
            <person name="Guillou S."/>
            <person name="Cros-Aarteil S."/>
            <person name="Calhoun S."/>
            <person name="Haridas S."/>
            <person name="Kuo A."/>
            <person name="Mondo S."/>
            <person name="Pangilinan J."/>
            <person name="Riley R."/>
            <person name="Labutti K."/>
            <person name="Andreopoulos B."/>
            <person name="Lipzen A."/>
            <person name="Chen C."/>
            <person name="Yanf M."/>
            <person name="Daum C."/>
            <person name="Ng V."/>
            <person name="Clum A."/>
            <person name="Steindorff A."/>
            <person name="Ohm R."/>
            <person name="Martin F."/>
            <person name="Silar P."/>
            <person name="Natvig D."/>
            <person name="Lalanne C."/>
            <person name="Gautier V."/>
            <person name="Ament-Velasquez S.L."/>
            <person name="Kruys A."/>
            <person name="Hutchinson M.I."/>
            <person name="Powell A.J."/>
            <person name="Barry K."/>
            <person name="Miller A.N."/>
            <person name="Grigoriev I.V."/>
            <person name="Debuchy R."/>
            <person name="Gladieux P."/>
            <person name="Thoren M.H."/>
            <person name="Johannesson H."/>
        </authorList>
    </citation>
    <scope>NUCLEOTIDE SEQUENCE</scope>
    <source>
        <strain evidence="2">CBS 606.72</strain>
    </source>
</reference>
<dbReference type="AlphaFoldDB" id="A0AA40CC72"/>
<gene>
    <name evidence="2" type="ORF">B0T14DRAFT_559878</name>
</gene>
<organism evidence="2 3">
    <name type="scientific">Immersiella caudata</name>
    <dbReference type="NCBI Taxonomy" id="314043"/>
    <lineage>
        <taxon>Eukaryota</taxon>
        <taxon>Fungi</taxon>
        <taxon>Dikarya</taxon>
        <taxon>Ascomycota</taxon>
        <taxon>Pezizomycotina</taxon>
        <taxon>Sordariomycetes</taxon>
        <taxon>Sordariomycetidae</taxon>
        <taxon>Sordariales</taxon>
        <taxon>Lasiosphaeriaceae</taxon>
        <taxon>Immersiella</taxon>
    </lineage>
</organism>
<dbReference type="Proteomes" id="UP001175000">
    <property type="component" value="Unassembled WGS sequence"/>
</dbReference>
<feature type="compositionally biased region" description="Low complexity" evidence="1">
    <location>
        <begin position="250"/>
        <end position="262"/>
    </location>
</feature>